<proteinExistence type="predicted"/>
<evidence type="ECO:0000313" key="2">
    <source>
        <dbReference type="Proteomes" id="UP000799754"/>
    </source>
</evidence>
<sequence length="344" mass="38268">MASPSPSECRPFITKVFNDEVASGDVLPALYHYSQGNGAHKRRRVGDPTKDVPHFLRTELSVGDLDGIVRHLWLAGSRRPPTQLHHQIAIGRQIALVDRLDLHLIWADNGTLYVKALPRFILDPSFWKDHLECSPGCKCQLPGRKSTAMTTCIKGPRQAALGLLYSYICLVSSESDYFFANEKHLLPLESDGSAITWKKWKELARELHKNIRLRDVHSRFHRGELRLSRLNAINRITNVSLFIFAAFVLTAMQVGLATEKLGKNADFQRASYGFTVFSLVGPICFVVLMALIALFNLLVGLPGLLSDTDKAFTDTQIAHVNNAGAMTTKTQKQGHLTSATLDPV</sequence>
<evidence type="ECO:0000313" key="1">
    <source>
        <dbReference type="EMBL" id="KAF2623976.1"/>
    </source>
</evidence>
<reference evidence="1" key="1">
    <citation type="journal article" date="2020" name="Stud. Mycol.">
        <title>101 Dothideomycetes genomes: a test case for predicting lifestyles and emergence of pathogens.</title>
        <authorList>
            <person name="Haridas S."/>
            <person name="Albert R."/>
            <person name="Binder M."/>
            <person name="Bloem J."/>
            <person name="Labutti K."/>
            <person name="Salamov A."/>
            <person name="Andreopoulos B."/>
            <person name="Baker S."/>
            <person name="Barry K."/>
            <person name="Bills G."/>
            <person name="Bluhm B."/>
            <person name="Cannon C."/>
            <person name="Castanera R."/>
            <person name="Culley D."/>
            <person name="Daum C."/>
            <person name="Ezra D."/>
            <person name="Gonzalez J."/>
            <person name="Henrissat B."/>
            <person name="Kuo A."/>
            <person name="Liang C."/>
            <person name="Lipzen A."/>
            <person name="Lutzoni F."/>
            <person name="Magnuson J."/>
            <person name="Mondo S."/>
            <person name="Nolan M."/>
            <person name="Ohm R."/>
            <person name="Pangilinan J."/>
            <person name="Park H.-J."/>
            <person name="Ramirez L."/>
            <person name="Alfaro M."/>
            <person name="Sun H."/>
            <person name="Tritt A."/>
            <person name="Yoshinaga Y."/>
            <person name="Zwiers L.-H."/>
            <person name="Turgeon B."/>
            <person name="Goodwin S."/>
            <person name="Spatafora J."/>
            <person name="Crous P."/>
            <person name="Grigoriev I."/>
        </authorList>
    </citation>
    <scope>NUCLEOTIDE SEQUENCE</scope>
    <source>
        <strain evidence="1">CBS 525.71</strain>
    </source>
</reference>
<keyword evidence="2" id="KW-1185">Reference proteome</keyword>
<gene>
    <name evidence="1" type="ORF">BU25DRAFT_493887</name>
</gene>
<organism evidence="1 2">
    <name type="scientific">Macroventuria anomochaeta</name>
    <dbReference type="NCBI Taxonomy" id="301207"/>
    <lineage>
        <taxon>Eukaryota</taxon>
        <taxon>Fungi</taxon>
        <taxon>Dikarya</taxon>
        <taxon>Ascomycota</taxon>
        <taxon>Pezizomycotina</taxon>
        <taxon>Dothideomycetes</taxon>
        <taxon>Pleosporomycetidae</taxon>
        <taxon>Pleosporales</taxon>
        <taxon>Pleosporineae</taxon>
        <taxon>Didymellaceae</taxon>
        <taxon>Macroventuria</taxon>
    </lineage>
</organism>
<accession>A0ACB6RPK5</accession>
<dbReference type="Proteomes" id="UP000799754">
    <property type="component" value="Unassembled WGS sequence"/>
</dbReference>
<protein>
    <submittedName>
        <fullName evidence="1">Uncharacterized protein</fullName>
    </submittedName>
</protein>
<comment type="caution">
    <text evidence="1">The sequence shown here is derived from an EMBL/GenBank/DDBJ whole genome shotgun (WGS) entry which is preliminary data.</text>
</comment>
<dbReference type="EMBL" id="MU006733">
    <property type="protein sequence ID" value="KAF2623976.1"/>
    <property type="molecule type" value="Genomic_DNA"/>
</dbReference>
<name>A0ACB6RPK5_9PLEO</name>